<evidence type="ECO:0000313" key="3">
    <source>
        <dbReference type="Proteomes" id="UP001165143"/>
    </source>
</evidence>
<feature type="compositionally biased region" description="Polar residues" evidence="1">
    <location>
        <begin position="1"/>
        <end position="17"/>
    </location>
</feature>
<dbReference type="InterPro" id="IPR010148">
    <property type="entry name" value="CRISPR-assoc_prot_CT1975"/>
</dbReference>
<dbReference type="EMBL" id="BSRX01000056">
    <property type="protein sequence ID" value="GLW58646.1"/>
    <property type="molecule type" value="Genomic_DNA"/>
</dbReference>
<dbReference type="Pfam" id="PF09344">
    <property type="entry name" value="Cas_CT1975"/>
    <property type="match status" value="1"/>
</dbReference>
<dbReference type="Proteomes" id="UP001165143">
    <property type="component" value="Unassembled WGS sequence"/>
</dbReference>
<evidence type="ECO:0000256" key="1">
    <source>
        <dbReference type="SAM" id="MobiDB-lite"/>
    </source>
</evidence>
<sequence>MTTLGNRTPSRPFQPQPQEKRVPSRPRLYIDVHILQTVPPANLNRDDNGSPKEAYFGGKRRSRVSSQAWKRATRMHFAERYEPQDLGTRTKRIAGKLAERLTARAGAAGAALSPEDAQRIAGALLKPMGIAAGKKAGDTAYLLFYGRRQLEGIVDLVVADAAELAALDDQQLEERVKNLPVREQLQQGHPVDVALFGRMVADIPGLNVDAATQVAHALSTHATELEFDYYTAVDDETGDEETGAGMIGTIGFNSATLYRYATVGLHQLTDNLGEEKTAVEAVDLFVDSFARSMPTGYGNSFAHRTRPSLVAVVVRTDQPVNLVSAYENAVPVGDGILAESARRLAAEYRTATSQWGDEPLHTAICHTLDAASPEAAALAEAFGANRTFAELRDGLRTALTERTAEH</sequence>
<feature type="region of interest" description="Disordered" evidence="1">
    <location>
        <begin position="1"/>
        <end position="25"/>
    </location>
</feature>
<evidence type="ECO:0000313" key="2">
    <source>
        <dbReference type="EMBL" id="GLW58646.1"/>
    </source>
</evidence>
<feature type="region of interest" description="Disordered" evidence="1">
    <location>
        <begin position="40"/>
        <end position="61"/>
    </location>
</feature>
<gene>
    <name evidence="2" type="primary">cse4</name>
    <name evidence="2" type="ORF">Kpho01_66570</name>
</gene>
<reference evidence="2" key="1">
    <citation type="submission" date="2023-02" db="EMBL/GenBank/DDBJ databases">
        <title>Kitasatospora phosalacinea NBRC 14362.</title>
        <authorList>
            <person name="Ichikawa N."/>
            <person name="Sato H."/>
            <person name="Tonouchi N."/>
        </authorList>
    </citation>
    <scope>NUCLEOTIDE SEQUENCE</scope>
    <source>
        <strain evidence="2">NBRC 14362</strain>
    </source>
</reference>
<dbReference type="NCBIfam" id="TIGR01869">
    <property type="entry name" value="casC_Cse4"/>
    <property type="match status" value="1"/>
</dbReference>
<protein>
    <submittedName>
        <fullName evidence="2">Type I-E CRISPR-associated protein Cas7/Cse4/CasC</fullName>
    </submittedName>
</protein>
<proteinExistence type="predicted"/>
<name>A0A9W6UQL0_9ACTN</name>
<comment type="caution">
    <text evidence="2">The sequence shown here is derived from an EMBL/GenBank/DDBJ whole genome shotgun (WGS) entry which is preliminary data.</text>
</comment>
<organism evidence="2 3">
    <name type="scientific">Kitasatospora phosalacinea</name>
    <dbReference type="NCBI Taxonomy" id="2065"/>
    <lineage>
        <taxon>Bacteria</taxon>
        <taxon>Bacillati</taxon>
        <taxon>Actinomycetota</taxon>
        <taxon>Actinomycetes</taxon>
        <taxon>Kitasatosporales</taxon>
        <taxon>Streptomycetaceae</taxon>
        <taxon>Kitasatospora</taxon>
    </lineage>
</organism>
<accession>A0A9W6UQL0</accession>
<dbReference type="AlphaFoldDB" id="A0A9W6UQL0"/>